<feature type="compositionally biased region" description="Low complexity" evidence="1">
    <location>
        <begin position="503"/>
        <end position="520"/>
    </location>
</feature>
<protein>
    <submittedName>
        <fullName evidence="2">Uncharacterized protein</fullName>
    </submittedName>
</protein>
<proteinExistence type="predicted"/>
<comment type="caution">
    <text evidence="2">The sequence shown here is derived from an EMBL/GenBank/DDBJ whole genome shotgun (WGS) entry which is preliminary data.</text>
</comment>
<dbReference type="EMBL" id="JASJQH010002474">
    <property type="protein sequence ID" value="KAK9760162.1"/>
    <property type="molecule type" value="Genomic_DNA"/>
</dbReference>
<organism evidence="2 3">
    <name type="scientific">Basidiobolus ranarum</name>
    <dbReference type="NCBI Taxonomy" id="34480"/>
    <lineage>
        <taxon>Eukaryota</taxon>
        <taxon>Fungi</taxon>
        <taxon>Fungi incertae sedis</taxon>
        <taxon>Zoopagomycota</taxon>
        <taxon>Entomophthoromycotina</taxon>
        <taxon>Basidiobolomycetes</taxon>
        <taxon>Basidiobolales</taxon>
        <taxon>Basidiobolaceae</taxon>
        <taxon>Basidiobolus</taxon>
    </lineage>
</organism>
<feature type="region of interest" description="Disordered" evidence="1">
    <location>
        <begin position="1"/>
        <end position="33"/>
    </location>
</feature>
<evidence type="ECO:0000313" key="2">
    <source>
        <dbReference type="EMBL" id="KAK9760162.1"/>
    </source>
</evidence>
<evidence type="ECO:0000256" key="1">
    <source>
        <dbReference type="SAM" id="MobiDB-lite"/>
    </source>
</evidence>
<evidence type="ECO:0000313" key="3">
    <source>
        <dbReference type="Proteomes" id="UP001479436"/>
    </source>
</evidence>
<reference evidence="2 3" key="1">
    <citation type="submission" date="2023-04" db="EMBL/GenBank/DDBJ databases">
        <title>Genome of Basidiobolus ranarum AG-B5.</title>
        <authorList>
            <person name="Stajich J.E."/>
            <person name="Carter-House D."/>
            <person name="Gryganskyi A."/>
        </authorList>
    </citation>
    <scope>NUCLEOTIDE SEQUENCE [LARGE SCALE GENOMIC DNA]</scope>
    <source>
        <strain evidence="2 3">AG-B5</strain>
    </source>
</reference>
<name>A0ABR2WF82_9FUNG</name>
<gene>
    <name evidence="2" type="ORF">K7432_016107</name>
</gene>
<sequence>MLLKQGQPVGRTRSNTIGNGQMKDVPFQLQHHPGNGKYLSNALTTKFSGEVGSTVNPKYFEPIQSSDSHLSSQWNPGHPYREDRSNEISFASCAPTIRAPFTGPYTSVNSAYVSRSDAMITEASYIESRSQPSYNTNDILEKRRTFAIPEQILYGQTKTNIENQRTYNTSSINDMLSSPGTTYRNSGVRGDVDPLEYTHPYSGTFTNNNYVERMNGFNNMPSNHSHLDESHVNTKSERLRNAQDDGLKNRTNRKSMHSLTTKHEPHVRYYKNRKSYPVTQGYLSDTHNQIPQSQHPSTTFIKTNAPDKLPGLASNLMYNYPQEACEPTNRQIRYPNASQPVYLSNKRQELYTGISYPSVEENTKCGNRATFTNLEHEKSRYDHTSQLNRNFESTAGIQLDSLSIEKRYYPTHSSLEISQSRGQDVLISSRKQTNPIHIHPQSQHQNWYSQVKYGIGHPVYISPMSSPPDIDISTSQHKLLHQTASETQITKSPQLPRSDSYQSLNRSDSSTRTSRTMVTSDESIYKHKYNLSSSNKVTGRKGSEAIHQDTPEIHHSSHQWSEQKTHHTDYNKNSIQDSVTHEYSEKQFSNLRQSSISKASSSINISRDETLNVVRYSTNTHIVPEHAYYMGNSYPLIITSNRNIPTSPKTSI</sequence>
<feature type="compositionally biased region" description="Polar residues" evidence="1">
    <location>
        <begin position="482"/>
        <end position="502"/>
    </location>
</feature>
<keyword evidence="3" id="KW-1185">Reference proteome</keyword>
<feature type="region of interest" description="Disordered" evidence="1">
    <location>
        <begin position="481"/>
        <end position="521"/>
    </location>
</feature>
<feature type="compositionally biased region" description="Polar residues" evidence="1">
    <location>
        <begin position="63"/>
        <end position="75"/>
    </location>
</feature>
<dbReference type="Proteomes" id="UP001479436">
    <property type="component" value="Unassembled WGS sequence"/>
</dbReference>
<feature type="region of interest" description="Disordered" evidence="1">
    <location>
        <begin position="58"/>
        <end position="83"/>
    </location>
</feature>
<accession>A0ABR2WF82</accession>